<dbReference type="KEGG" id="plia:E4191_05910"/>
<sequence length="277" mass="29705">MIDLYRNRDFIPDFDHLVAETAERSHSLASRVIIRRDIAYGATSRTTLDLVFPDAPKAGAPLHMFVHGGYWRSGSKNDHTLVAAPVIAAGGIAAIVGYDLMPGTRLAAIVAQIRQACKFLARLAPEIGADAARFTASGHSAGAHLVSLLAATAPGDDSMAADTPDLQALLLVSGIYDLSDIPESFLKNEAQLRHDEAAAWSPLAACHRPGPLRILTRGDAETAPFHQQARAFGKLLLNAGLRSEVYEELDRNHLSIVLDLADPDRPLGRRLADLVAG</sequence>
<evidence type="ECO:0000313" key="4">
    <source>
        <dbReference type="Proteomes" id="UP000296374"/>
    </source>
</evidence>
<protein>
    <submittedName>
        <fullName evidence="3">Alpha/beta hydrolase</fullName>
    </submittedName>
</protein>
<dbReference type="GO" id="GO:0016787">
    <property type="term" value="F:hydrolase activity"/>
    <property type="evidence" value="ECO:0007669"/>
    <property type="project" value="UniProtKB-KW"/>
</dbReference>
<dbReference type="InterPro" id="IPR029058">
    <property type="entry name" value="AB_hydrolase_fold"/>
</dbReference>
<accession>A0A4P7HL00</accession>
<dbReference type="AlphaFoldDB" id="A0A4P7HL00"/>
<organism evidence="3 4">
    <name type="scientific">Paracoccus liaowanqingii</name>
    <dbReference type="NCBI Taxonomy" id="2560053"/>
    <lineage>
        <taxon>Bacteria</taxon>
        <taxon>Pseudomonadati</taxon>
        <taxon>Pseudomonadota</taxon>
        <taxon>Alphaproteobacteria</taxon>
        <taxon>Rhodobacterales</taxon>
        <taxon>Paracoccaceae</taxon>
        <taxon>Paracoccus</taxon>
    </lineage>
</organism>
<dbReference type="Pfam" id="PF20434">
    <property type="entry name" value="BD-FAE"/>
    <property type="match status" value="1"/>
</dbReference>
<dbReference type="SUPFAM" id="SSF53474">
    <property type="entry name" value="alpha/beta-Hydrolases"/>
    <property type="match status" value="1"/>
</dbReference>
<keyword evidence="1 3" id="KW-0378">Hydrolase</keyword>
<dbReference type="InterPro" id="IPR050300">
    <property type="entry name" value="GDXG_lipolytic_enzyme"/>
</dbReference>
<dbReference type="PANTHER" id="PTHR48081">
    <property type="entry name" value="AB HYDROLASE SUPERFAMILY PROTEIN C4A8.06C"/>
    <property type="match status" value="1"/>
</dbReference>
<reference evidence="4" key="1">
    <citation type="submission" date="2019-03" db="EMBL/GenBank/DDBJ databases">
        <authorList>
            <person name="Li J."/>
        </authorList>
    </citation>
    <scope>NUCLEOTIDE SEQUENCE [LARGE SCALE GENOMIC DNA]</scope>
    <source>
        <strain evidence="4">2251</strain>
    </source>
</reference>
<evidence type="ECO:0000259" key="2">
    <source>
        <dbReference type="Pfam" id="PF20434"/>
    </source>
</evidence>
<feature type="domain" description="BD-FAE-like" evidence="2">
    <location>
        <begin position="48"/>
        <end position="185"/>
    </location>
</feature>
<dbReference type="PANTHER" id="PTHR48081:SF33">
    <property type="entry name" value="KYNURENINE FORMAMIDASE"/>
    <property type="match status" value="1"/>
</dbReference>
<name>A0A4P7HL00_9RHOB</name>
<gene>
    <name evidence="3" type="ORF">E4191_05910</name>
</gene>
<dbReference type="Proteomes" id="UP000296374">
    <property type="component" value="Chromosome"/>
</dbReference>
<evidence type="ECO:0000256" key="1">
    <source>
        <dbReference type="ARBA" id="ARBA00022801"/>
    </source>
</evidence>
<dbReference type="EMBL" id="CP038439">
    <property type="protein sequence ID" value="QBX34303.1"/>
    <property type="molecule type" value="Genomic_DNA"/>
</dbReference>
<dbReference type="RefSeq" id="WP_135312592.1">
    <property type="nucleotide sequence ID" value="NZ_CP038439.1"/>
</dbReference>
<evidence type="ECO:0000313" key="3">
    <source>
        <dbReference type="EMBL" id="QBX34303.1"/>
    </source>
</evidence>
<proteinExistence type="predicted"/>
<dbReference type="InterPro" id="IPR049492">
    <property type="entry name" value="BD-FAE-like_dom"/>
</dbReference>
<dbReference type="Gene3D" id="3.40.50.1820">
    <property type="entry name" value="alpha/beta hydrolase"/>
    <property type="match status" value="1"/>
</dbReference>